<dbReference type="Pfam" id="PF02826">
    <property type="entry name" value="2-Hacid_dh_C"/>
    <property type="match status" value="1"/>
</dbReference>
<dbReference type="Proteomes" id="UP000229740">
    <property type="component" value="Unassembled WGS sequence"/>
</dbReference>
<name>A0A2G6E282_9BACT</name>
<dbReference type="AlphaFoldDB" id="A0A2G6E282"/>
<dbReference type="Pfam" id="PF00389">
    <property type="entry name" value="2-Hacid_dh"/>
    <property type="match status" value="1"/>
</dbReference>
<keyword evidence="4" id="KW-0520">NAD</keyword>
<dbReference type="InterPro" id="IPR029752">
    <property type="entry name" value="D-isomer_DH_CS1"/>
</dbReference>
<dbReference type="SUPFAM" id="SSF51735">
    <property type="entry name" value="NAD(P)-binding Rossmann-fold domains"/>
    <property type="match status" value="1"/>
</dbReference>
<dbReference type="GO" id="GO:0051287">
    <property type="term" value="F:NAD binding"/>
    <property type="evidence" value="ECO:0007669"/>
    <property type="project" value="InterPro"/>
</dbReference>
<evidence type="ECO:0000313" key="9">
    <source>
        <dbReference type="Proteomes" id="UP000229740"/>
    </source>
</evidence>
<evidence type="ECO:0000256" key="1">
    <source>
        <dbReference type="ARBA" id="ARBA00005854"/>
    </source>
</evidence>
<proteinExistence type="inferred from homology"/>
<accession>A0A2G6E282</accession>
<sequence>MAQNVLIPQPIAEEGRQYLRDRGYNVKTGSAHSVEVMKEEVKGCCAILIRTALLPAEVLRAGKELRVIGRHGVGVDNIDIAAATELGIHVTNAPESNSNSVAEQTLGLMLACARNYSLCNREIRKGNFAIRDQVHGVDMQGKTVGIIGLGAIGSRVAQKAILGFDMKVIAYDPYVTQEHVPANVVVMESWEDIFQTADFITLHLPASPHTTGCIGKKEFELMKSTAYLINAARGELVNEADLIEALQQKTIAGAGLDVFEQEPPVRDNLLLELDNVMLTPHNASLTKECMIRMAVHAAMGIDDVLSGRAPKWPVNDPTALSDRSGQAQH</sequence>
<evidence type="ECO:0000256" key="4">
    <source>
        <dbReference type="ARBA" id="ARBA00023027"/>
    </source>
</evidence>
<comment type="similarity">
    <text evidence="1 5">Belongs to the D-isomer specific 2-hydroxyacid dehydrogenase family.</text>
</comment>
<feature type="domain" description="D-isomer specific 2-hydroxyacid dehydrogenase NAD-binding" evidence="7">
    <location>
        <begin position="106"/>
        <end position="283"/>
    </location>
</feature>
<dbReference type="InterPro" id="IPR036291">
    <property type="entry name" value="NAD(P)-bd_dom_sf"/>
</dbReference>
<protein>
    <submittedName>
        <fullName evidence="8">Phosphoglycerate dehydrogenase</fullName>
    </submittedName>
</protein>
<reference evidence="8 9" key="1">
    <citation type="submission" date="2017-10" db="EMBL/GenBank/DDBJ databases">
        <title>Novel microbial diversity and functional potential in the marine mammal oral microbiome.</title>
        <authorList>
            <person name="Dudek N.K."/>
            <person name="Sun C.L."/>
            <person name="Burstein D."/>
            <person name="Kantor R.S."/>
            <person name="Aliaga Goltsman D.S."/>
            <person name="Bik E.M."/>
            <person name="Thomas B.C."/>
            <person name="Banfield J.F."/>
            <person name="Relman D.A."/>
        </authorList>
    </citation>
    <scope>NUCLEOTIDE SEQUENCE [LARGE SCALE GENOMIC DNA]</scope>
    <source>
        <strain evidence="8">DOLZORAL124_49_17</strain>
    </source>
</reference>
<evidence type="ECO:0000259" key="7">
    <source>
        <dbReference type="Pfam" id="PF02826"/>
    </source>
</evidence>
<dbReference type="InterPro" id="IPR006139">
    <property type="entry name" value="D-isomer_2_OHA_DH_cat_dom"/>
</dbReference>
<organism evidence="8 9">
    <name type="scientific">candidate division KSB3 bacterium</name>
    <dbReference type="NCBI Taxonomy" id="2044937"/>
    <lineage>
        <taxon>Bacteria</taxon>
        <taxon>candidate division KSB3</taxon>
    </lineage>
</organism>
<dbReference type="InterPro" id="IPR029753">
    <property type="entry name" value="D-isomer_DH_CS"/>
</dbReference>
<dbReference type="PROSITE" id="PS00065">
    <property type="entry name" value="D_2_HYDROXYACID_DH_1"/>
    <property type="match status" value="1"/>
</dbReference>
<feature type="domain" description="D-isomer specific 2-hydroxyacid dehydrogenase catalytic" evidence="6">
    <location>
        <begin position="5"/>
        <end position="315"/>
    </location>
</feature>
<dbReference type="PANTHER" id="PTHR42789:SF1">
    <property type="entry name" value="D-ISOMER SPECIFIC 2-HYDROXYACID DEHYDROGENASE FAMILY PROTEIN (AFU_ORTHOLOGUE AFUA_6G10090)"/>
    <property type="match status" value="1"/>
</dbReference>
<dbReference type="SUPFAM" id="SSF52283">
    <property type="entry name" value="Formate/glycerate dehydrogenase catalytic domain-like"/>
    <property type="match status" value="1"/>
</dbReference>
<dbReference type="PROSITE" id="PS00671">
    <property type="entry name" value="D_2_HYDROXYACID_DH_3"/>
    <property type="match status" value="1"/>
</dbReference>
<dbReference type="GO" id="GO:0008652">
    <property type="term" value="P:amino acid biosynthetic process"/>
    <property type="evidence" value="ECO:0007669"/>
    <property type="project" value="UniProtKB-KW"/>
</dbReference>
<gene>
    <name evidence="8" type="ORF">CSB45_14100</name>
</gene>
<evidence type="ECO:0000256" key="2">
    <source>
        <dbReference type="ARBA" id="ARBA00022605"/>
    </source>
</evidence>
<keyword evidence="2" id="KW-0028">Amino-acid biosynthesis</keyword>
<dbReference type="PANTHER" id="PTHR42789">
    <property type="entry name" value="D-ISOMER SPECIFIC 2-HYDROXYACID DEHYDROGENASE FAMILY PROTEIN (AFU_ORTHOLOGUE AFUA_6G10090)"/>
    <property type="match status" value="1"/>
</dbReference>
<dbReference type="CDD" id="cd12173">
    <property type="entry name" value="PGDH_4"/>
    <property type="match status" value="1"/>
</dbReference>
<dbReference type="GO" id="GO:0016616">
    <property type="term" value="F:oxidoreductase activity, acting on the CH-OH group of donors, NAD or NADP as acceptor"/>
    <property type="evidence" value="ECO:0007669"/>
    <property type="project" value="InterPro"/>
</dbReference>
<comment type="caution">
    <text evidence="8">The sequence shown here is derived from an EMBL/GenBank/DDBJ whole genome shotgun (WGS) entry which is preliminary data.</text>
</comment>
<evidence type="ECO:0000313" key="8">
    <source>
        <dbReference type="EMBL" id="PID55838.1"/>
    </source>
</evidence>
<evidence type="ECO:0000256" key="3">
    <source>
        <dbReference type="ARBA" id="ARBA00023002"/>
    </source>
</evidence>
<dbReference type="Gene3D" id="3.40.50.720">
    <property type="entry name" value="NAD(P)-binding Rossmann-like Domain"/>
    <property type="match status" value="2"/>
</dbReference>
<evidence type="ECO:0000256" key="5">
    <source>
        <dbReference type="RuleBase" id="RU003719"/>
    </source>
</evidence>
<evidence type="ECO:0000259" key="6">
    <source>
        <dbReference type="Pfam" id="PF00389"/>
    </source>
</evidence>
<dbReference type="EMBL" id="PDPS01000042">
    <property type="protein sequence ID" value="PID55838.1"/>
    <property type="molecule type" value="Genomic_DNA"/>
</dbReference>
<dbReference type="FunFam" id="3.40.50.720:FF:000203">
    <property type="entry name" value="D-3-phosphoglycerate dehydrogenase (SerA)"/>
    <property type="match status" value="1"/>
</dbReference>
<keyword evidence="3 5" id="KW-0560">Oxidoreductase</keyword>
<dbReference type="InterPro" id="IPR006140">
    <property type="entry name" value="D-isomer_DH_NAD-bd"/>
</dbReference>
<dbReference type="InterPro" id="IPR050857">
    <property type="entry name" value="D-2-hydroxyacid_DH"/>
</dbReference>